<evidence type="ECO:0000256" key="4">
    <source>
        <dbReference type="ARBA" id="ARBA00012574"/>
    </source>
</evidence>
<dbReference type="Pfam" id="PF00557">
    <property type="entry name" value="Peptidase_M24"/>
    <property type="match status" value="1"/>
</dbReference>
<evidence type="ECO:0000256" key="2">
    <source>
        <dbReference type="ARBA" id="ARBA00001936"/>
    </source>
</evidence>
<dbReference type="SUPFAM" id="SSF53092">
    <property type="entry name" value="Creatinase/prolidase N-terminal domain"/>
    <property type="match status" value="1"/>
</dbReference>
<keyword evidence="9" id="KW-0645">Protease</keyword>
<dbReference type="GO" id="GO:0030145">
    <property type="term" value="F:manganese ion binding"/>
    <property type="evidence" value="ECO:0007669"/>
    <property type="project" value="InterPro"/>
</dbReference>
<dbReference type="OrthoDB" id="9806388at2"/>
<evidence type="ECO:0000256" key="3">
    <source>
        <dbReference type="ARBA" id="ARBA00008766"/>
    </source>
</evidence>
<dbReference type="CDD" id="cd01087">
    <property type="entry name" value="Prolidase"/>
    <property type="match status" value="1"/>
</dbReference>
<proteinExistence type="inferred from homology"/>
<evidence type="ECO:0000259" key="8">
    <source>
        <dbReference type="SMART" id="SM01011"/>
    </source>
</evidence>
<evidence type="ECO:0000313" key="10">
    <source>
        <dbReference type="Proteomes" id="UP000270343"/>
    </source>
</evidence>
<feature type="domain" description="Aminopeptidase P N-terminal" evidence="8">
    <location>
        <begin position="46"/>
        <end position="189"/>
    </location>
</feature>
<reference evidence="9 10" key="1">
    <citation type="journal article" date="2015" name="Antonie Van Leeuwenhoek">
        <title>Streptomyces klenkii sp. nov., isolated from deep marine sediment.</title>
        <authorList>
            <person name="Veyisoglu A."/>
            <person name="Sahin N."/>
        </authorList>
    </citation>
    <scope>NUCLEOTIDE SEQUENCE [LARGE SCALE GENOMIC DNA]</scope>
    <source>
        <strain evidence="9 10">KCTC 29202</strain>
    </source>
</reference>
<comment type="similarity">
    <text evidence="3">Belongs to the peptidase M24B family.</text>
</comment>
<dbReference type="InterPro" id="IPR007865">
    <property type="entry name" value="Aminopep_P_N"/>
</dbReference>
<dbReference type="GO" id="GO:0005829">
    <property type="term" value="C:cytosol"/>
    <property type="evidence" value="ECO:0007669"/>
    <property type="project" value="TreeGrafter"/>
</dbReference>
<dbReference type="GO" id="GO:0006508">
    <property type="term" value="P:proteolysis"/>
    <property type="evidence" value="ECO:0007669"/>
    <property type="project" value="TreeGrafter"/>
</dbReference>
<dbReference type="EC" id="3.4.11.9" evidence="4"/>
<comment type="catalytic activity">
    <reaction evidence="1">
        <text>Release of any N-terminal amino acid, including proline, that is linked to proline, even from a dipeptide or tripeptide.</text>
        <dbReference type="EC" id="3.4.11.9"/>
    </reaction>
</comment>
<dbReference type="SMART" id="SM01011">
    <property type="entry name" value="AMP_N"/>
    <property type="match status" value="1"/>
</dbReference>
<dbReference type="InterPro" id="IPR029149">
    <property type="entry name" value="Creatin/AminoP/Spt16_N"/>
</dbReference>
<evidence type="ECO:0000256" key="7">
    <source>
        <dbReference type="ARBA" id="ARBA00023211"/>
    </source>
</evidence>
<dbReference type="GO" id="GO:0070006">
    <property type="term" value="F:metalloaminopeptidase activity"/>
    <property type="evidence" value="ECO:0007669"/>
    <property type="project" value="InterPro"/>
</dbReference>
<dbReference type="AlphaFoldDB" id="A0A3B0AX09"/>
<dbReference type="InterPro" id="IPR052433">
    <property type="entry name" value="X-Pro_dipept-like"/>
</dbReference>
<dbReference type="PANTHER" id="PTHR43226:SF4">
    <property type="entry name" value="XAA-PRO AMINOPEPTIDASE 3"/>
    <property type="match status" value="1"/>
</dbReference>
<keyword evidence="9" id="KW-0031">Aminopeptidase</keyword>
<dbReference type="EMBL" id="RBAM01000013">
    <property type="protein sequence ID" value="RKN64992.1"/>
    <property type="molecule type" value="Genomic_DNA"/>
</dbReference>
<dbReference type="Proteomes" id="UP000270343">
    <property type="component" value="Unassembled WGS sequence"/>
</dbReference>
<evidence type="ECO:0000256" key="6">
    <source>
        <dbReference type="ARBA" id="ARBA00022801"/>
    </source>
</evidence>
<dbReference type="Pfam" id="PF05195">
    <property type="entry name" value="AMP_N"/>
    <property type="match status" value="1"/>
</dbReference>
<keyword evidence="6" id="KW-0378">Hydrolase</keyword>
<evidence type="ECO:0000256" key="1">
    <source>
        <dbReference type="ARBA" id="ARBA00001424"/>
    </source>
</evidence>
<dbReference type="InterPro" id="IPR036005">
    <property type="entry name" value="Creatinase/aminopeptidase-like"/>
</dbReference>
<gene>
    <name evidence="9" type="ORF">D7231_27285</name>
</gene>
<comment type="caution">
    <text evidence="9">The sequence shown here is derived from an EMBL/GenBank/DDBJ whole genome shotgun (WGS) entry which is preliminary data.</text>
</comment>
<keyword evidence="10" id="KW-1185">Reference proteome</keyword>
<protein>
    <recommendedName>
        <fullName evidence="4">Xaa-Pro aminopeptidase</fullName>
        <ecNumber evidence="4">3.4.11.9</ecNumber>
    </recommendedName>
</protein>
<comment type="cofactor">
    <cofactor evidence="2">
        <name>Mn(2+)</name>
        <dbReference type="ChEBI" id="CHEBI:29035"/>
    </cofactor>
</comment>
<dbReference type="Gene3D" id="3.90.230.10">
    <property type="entry name" value="Creatinase/methionine aminopeptidase superfamily"/>
    <property type="match status" value="1"/>
</dbReference>
<dbReference type="Gene3D" id="3.40.350.10">
    <property type="entry name" value="Creatinase/prolidase N-terminal domain"/>
    <property type="match status" value="1"/>
</dbReference>
<accession>A0A3B0AX09</accession>
<dbReference type="RefSeq" id="WP_120758216.1">
    <property type="nucleotide sequence ID" value="NZ_RBAM01000013.1"/>
</dbReference>
<dbReference type="PANTHER" id="PTHR43226">
    <property type="entry name" value="XAA-PRO AMINOPEPTIDASE 3"/>
    <property type="match status" value="1"/>
</dbReference>
<keyword evidence="5" id="KW-0479">Metal-binding</keyword>
<dbReference type="SUPFAM" id="SSF55920">
    <property type="entry name" value="Creatinase/aminopeptidase"/>
    <property type="match status" value="1"/>
</dbReference>
<sequence>MASKANRANIGRDEISGAHDAQIPRKFLDLMASGWREEEDIDLTPVAHVAHLARRRARLSAAFPGDTLVIPTGSHRSRTFGAPYEFRAGSDFLWLTGDQEPHAVLIMHPAATGHDAVLYVQPRLDHRAGAAYLDRMDGEIWHGRRFSPEEKSAILGIATRPLDELPAALAKVADSDRTRVLRGYDTGIDGGLERGALPATAENAERDAMLASVLSELRLEKDEWEIAQLQEAVDATILGFEDIARRLRPDAPTPERYIEGIMTWRARIVGNSLGYSSIAAGGPRSTILHWSHNNAVVEPGQILLMDMGIENNNGYTADVTRVLPVSGTFTKAQRDVYDIVHASRTAGLAKMAPGTAFAEIQATCNRVLAEGLVSLGILKGSVEEAMDPESIAYRRWSLHGFGHMLGLDVHDCGHARPEHYGRGVLRENHVLTMEPGLYLQPHDELVPEELRGIGVRIEDDVLITATGNRLLTEALPTESHEVESWLAAQREAGPREPGLDGN</sequence>
<name>A0A3B0AX09_9ACTN</name>
<organism evidence="9 10">
    <name type="scientific">Streptomyces klenkii</name>
    <dbReference type="NCBI Taxonomy" id="1420899"/>
    <lineage>
        <taxon>Bacteria</taxon>
        <taxon>Bacillati</taxon>
        <taxon>Actinomycetota</taxon>
        <taxon>Actinomycetes</taxon>
        <taxon>Kitasatosporales</taxon>
        <taxon>Streptomycetaceae</taxon>
        <taxon>Streptomyces</taxon>
    </lineage>
</organism>
<evidence type="ECO:0000313" key="9">
    <source>
        <dbReference type="EMBL" id="RKN64992.1"/>
    </source>
</evidence>
<evidence type="ECO:0000256" key="5">
    <source>
        <dbReference type="ARBA" id="ARBA00022723"/>
    </source>
</evidence>
<keyword evidence="7" id="KW-0464">Manganese</keyword>
<dbReference type="InterPro" id="IPR000994">
    <property type="entry name" value="Pept_M24"/>
</dbReference>